<evidence type="ECO:0000313" key="3">
    <source>
        <dbReference type="WBParaSite" id="SVE_1097600.1"/>
    </source>
</evidence>
<name>A0A0K0FPC1_STRVS</name>
<evidence type="ECO:0000313" key="2">
    <source>
        <dbReference type="Proteomes" id="UP000035680"/>
    </source>
</evidence>
<protein>
    <recommendedName>
        <fullName evidence="1">Glycine N-acyltransferase-like protein</fullName>
        <ecNumber evidence="1">2.3.1.-</ecNumber>
    </recommendedName>
</protein>
<dbReference type="EC" id="2.3.1.-" evidence="1"/>
<accession>A0A0K0FPC1</accession>
<keyword evidence="2" id="KW-1185">Reference proteome</keyword>
<dbReference type="Proteomes" id="UP000035680">
    <property type="component" value="Unassembled WGS sequence"/>
</dbReference>
<proteinExistence type="inferred from homology"/>
<dbReference type="SUPFAM" id="SSF55729">
    <property type="entry name" value="Acyl-CoA N-acyltransferases (Nat)"/>
    <property type="match status" value="1"/>
</dbReference>
<keyword evidence="1" id="KW-0808">Transferase</keyword>
<evidence type="ECO:0000256" key="1">
    <source>
        <dbReference type="RuleBase" id="RU368002"/>
    </source>
</evidence>
<keyword evidence="1" id="KW-0012">Acyltransferase</keyword>
<dbReference type="PANTHER" id="PTHR15298">
    <property type="entry name" value="L-COA N-ACYLTRANSFERASE-RELATED"/>
    <property type="match status" value="1"/>
</dbReference>
<dbReference type="GO" id="GO:0047961">
    <property type="term" value="F:glycine N-acyltransferase activity"/>
    <property type="evidence" value="ECO:0007669"/>
    <property type="project" value="InterPro"/>
</dbReference>
<comment type="similarity">
    <text evidence="1">Belongs to the glycine N-acyltransferase family.</text>
</comment>
<dbReference type="PANTHER" id="PTHR15298:SF1">
    <property type="entry name" value="GLYCINE N-ACYLTRANSFERASE-LIKE PROTEIN"/>
    <property type="match status" value="1"/>
</dbReference>
<dbReference type="WBParaSite" id="SVE_1097600.1">
    <property type="protein sequence ID" value="SVE_1097600.1"/>
    <property type="gene ID" value="SVE_1097600"/>
</dbReference>
<dbReference type="AlphaFoldDB" id="A0A0K0FPC1"/>
<dbReference type="STRING" id="75913.A0A0K0FPC1"/>
<organism evidence="2 3">
    <name type="scientific">Strongyloides venezuelensis</name>
    <name type="common">Threadworm</name>
    <dbReference type="NCBI Taxonomy" id="75913"/>
    <lineage>
        <taxon>Eukaryota</taxon>
        <taxon>Metazoa</taxon>
        <taxon>Ecdysozoa</taxon>
        <taxon>Nematoda</taxon>
        <taxon>Chromadorea</taxon>
        <taxon>Rhabditida</taxon>
        <taxon>Tylenchina</taxon>
        <taxon>Panagrolaimomorpha</taxon>
        <taxon>Strongyloidoidea</taxon>
        <taxon>Strongyloididae</taxon>
        <taxon>Strongyloides</taxon>
    </lineage>
</organism>
<sequence>MFINKLSIDDYQEVLDHIKGDHKFSIIYFCLKSSLNGWSPTTKVHAWKMYSDSYTAFGVLNILQYGKPYFHMEGNVYDIEKCKESAKCLFNELYPLLKDEEDFCLACPNEFIKTLRELFIQSTPFIHTPVEDNGILFCIDDKDYESYISKEISVPKEYYIDKLSPEDSKMMMSVYLFRDRDDIKRVGNRINEFPSVCVKEKKTGKIVSFMYNDGFGFLSHQYTFPEYRKQGLGTVSEMYLSKLNKELLGVMPLKGVSTCRKYVLEYTRKSRYWKRLPNNKLTDSDICWTVFSKKKADKLIVTDV</sequence>
<dbReference type="InterPro" id="IPR016181">
    <property type="entry name" value="Acyl_CoA_acyltransferase"/>
</dbReference>
<dbReference type="Gene3D" id="3.40.630.30">
    <property type="match status" value="1"/>
</dbReference>
<reference evidence="3" key="2">
    <citation type="submission" date="2015-08" db="UniProtKB">
        <authorList>
            <consortium name="WormBaseParasite"/>
        </authorList>
    </citation>
    <scope>IDENTIFICATION</scope>
</reference>
<dbReference type="InterPro" id="IPR010313">
    <property type="entry name" value="Glycine_N-acyltransferase"/>
</dbReference>
<dbReference type="GO" id="GO:0005739">
    <property type="term" value="C:mitochondrion"/>
    <property type="evidence" value="ECO:0007669"/>
    <property type="project" value="InterPro"/>
</dbReference>
<reference evidence="2" key="1">
    <citation type="submission" date="2014-07" db="EMBL/GenBank/DDBJ databases">
        <authorList>
            <person name="Martin A.A"/>
            <person name="De Silva N."/>
        </authorList>
    </citation>
    <scope>NUCLEOTIDE SEQUENCE</scope>
</reference>